<feature type="transmembrane region" description="Helical" evidence="1">
    <location>
        <begin position="189"/>
        <end position="208"/>
    </location>
</feature>
<dbReference type="AlphaFoldDB" id="A0A1Q2M5P9"/>
<proteinExistence type="predicted"/>
<evidence type="ECO:0000313" key="2">
    <source>
        <dbReference type="EMBL" id="AQQ67969.1"/>
    </source>
</evidence>
<reference evidence="2" key="1">
    <citation type="submission" date="2017-02" db="EMBL/GenBank/DDBJ databases">
        <title>Genome of Microbulbifer agarilyticus GP101.</title>
        <authorList>
            <person name="Jung J."/>
            <person name="Bae S.S."/>
            <person name="Baek K."/>
        </authorList>
    </citation>
    <scope>NUCLEOTIDE SEQUENCE [LARGE SCALE GENOMIC DNA]</scope>
    <source>
        <strain evidence="2">GP101</strain>
    </source>
</reference>
<feature type="transmembrane region" description="Helical" evidence="1">
    <location>
        <begin position="121"/>
        <end position="140"/>
    </location>
</feature>
<dbReference type="KEGG" id="maga:Mag101_10205"/>
<feature type="transmembrane region" description="Helical" evidence="1">
    <location>
        <begin position="161"/>
        <end position="177"/>
    </location>
</feature>
<dbReference type="OrthoDB" id="5984490at2"/>
<gene>
    <name evidence="2" type="ORF">Mag101_10205</name>
</gene>
<keyword evidence="3" id="KW-1185">Reference proteome</keyword>
<feature type="transmembrane region" description="Helical" evidence="1">
    <location>
        <begin position="44"/>
        <end position="61"/>
    </location>
</feature>
<evidence type="ECO:0000313" key="3">
    <source>
        <dbReference type="Proteomes" id="UP000188219"/>
    </source>
</evidence>
<name>A0A1Q2M5P9_9GAMM</name>
<feature type="transmembrane region" description="Helical" evidence="1">
    <location>
        <begin position="67"/>
        <end position="86"/>
    </location>
</feature>
<feature type="transmembrane region" description="Helical" evidence="1">
    <location>
        <begin position="12"/>
        <end position="32"/>
    </location>
</feature>
<evidence type="ECO:0000256" key="1">
    <source>
        <dbReference type="SAM" id="Phobius"/>
    </source>
</evidence>
<keyword evidence="1" id="KW-0812">Transmembrane</keyword>
<evidence type="ECO:0008006" key="4">
    <source>
        <dbReference type="Google" id="ProtNLM"/>
    </source>
</evidence>
<organism evidence="2 3">
    <name type="scientific">Microbulbifer agarilyticus</name>
    <dbReference type="NCBI Taxonomy" id="260552"/>
    <lineage>
        <taxon>Bacteria</taxon>
        <taxon>Pseudomonadati</taxon>
        <taxon>Pseudomonadota</taxon>
        <taxon>Gammaproteobacteria</taxon>
        <taxon>Cellvibrionales</taxon>
        <taxon>Microbulbiferaceae</taxon>
        <taxon>Microbulbifer</taxon>
    </lineage>
</organism>
<sequence>MIWEPHDPASYLIHVVLGTTALVAGFIALGTKKGSAIHIKAGKVFGYLMIPVALSVFVFMTQRLLPLAIIGALAVLYSIPSAINAFRDKRSAIWWDRVLFVLPLLMCVFTGLQFIRSITGAPVPTTGPALLTFTFGFLAFQDIGFLRNRAREHLYRVRRHLTRMIVAFSFAAMSILRDGIDLNLTFEQTVIYPMLAGWLGIAFCFWKYSSKRPVAAQA</sequence>
<dbReference type="Proteomes" id="UP000188219">
    <property type="component" value="Chromosome"/>
</dbReference>
<feature type="transmembrane region" description="Helical" evidence="1">
    <location>
        <begin position="98"/>
        <end position="115"/>
    </location>
</feature>
<protein>
    <recommendedName>
        <fullName evidence="4">DUF2306 domain-containing protein</fullName>
    </recommendedName>
</protein>
<accession>A0A1Q2M5P9</accession>
<keyword evidence="1" id="KW-1133">Transmembrane helix</keyword>
<dbReference type="RefSeq" id="WP_077404312.1">
    <property type="nucleotide sequence ID" value="NZ_CP019650.1"/>
</dbReference>
<dbReference type="EMBL" id="CP019650">
    <property type="protein sequence ID" value="AQQ67969.1"/>
    <property type="molecule type" value="Genomic_DNA"/>
</dbReference>
<keyword evidence="1" id="KW-0472">Membrane</keyword>